<dbReference type="InterPro" id="IPR052159">
    <property type="entry name" value="Competence_DNA_uptake"/>
</dbReference>
<dbReference type="EMBL" id="JACHLJ010000005">
    <property type="protein sequence ID" value="MBB5773095.1"/>
    <property type="molecule type" value="Genomic_DNA"/>
</dbReference>
<reference evidence="1 2" key="1">
    <citation type="submission" date="2020-08" db="EMBL/GenBank/DDBJ databases">
        <title>Functional genomics of gut bacteria from endangered species of beetles.</title>
        <authorList>
            <person name="Carlos-Shanley C."/>
        </authorList>
    </citation>
    <scope>NUCLEOTIDE SEQUENCE [LARGE SCALE GENOMIC DNA]</scope>
    <source>
        <strain evidence="1 2">S00192</strain>
    </source>
</reference>
<dbReference type="Proteomes" id="UP000556201">
    <property type="component" value="Unassembled WGS sequence"/>
</dbReference>
<name>A0A7W9L750_BREVE</name>
<dbReference type="PANTHER" id="PTHR30619:SF1">
    <property type="entry name" value="RECOMBINATION PROTEIN 2"/>
    <property type="match status" value="1"/>
</dbReference>
<dbReference type="RefSeq" id="WP_221415172.1">
    <property type="nucleotide sequence ID" value="NZ_JACHLJ010000005.1"/>
</dbReference>
<dbReference type="AlphaFoldDB" id="A0A7W9L750"/>
<evidence type="ECO:0000313" key="2">
    <source>
        <dbReference type="Proteomes" id="UP000556201"/>
    </source>
</evidence>
<organism evidence="1 2">
    <name type="scientific">Brevundimonas vesicularis</name>
    <name type="common">Pseudomonas vesicularis</name>
    <dbReference type="NCBI Taxonomy" id="41276"/>
    <lineage>
        <taxon>Bacteria</taxon>
        <taxon>Pseudomonadati</taxon>
        <taxon>Pseudomonadota</taxon>
        <taxon>Alphaproteobacteria</taxon>
        <taxon>Caulobacterales</taxon>
        <taxon>Caulobacteraceae</taxon>
        <taxon>Brevundimonas</taxon>
    </lineage>
</organism>
<dbReference type="GO" id="GO:0016787">
    <property type="term" value="F:hydrolase activity"/>
    <property type="evidence" value="ECO:0007669"/>
    <property type="project" value="UniProtKB-KW"/>
</dbReference>
<comment type="caution">
    <text evidence="1">The sequence shown here is derived from an EMBL/GenBank/DDBJ whole genome shotgun (WGS) entry which is preliminary data.</text>
</comment>
<sequence>MGFAVPAWAQAVDPAIGAPLRPWRKGEMDIHHINTGRGEAQLLILPDGTSLLVDMSGKTVERPPFSLPTRPDSSRAPGEWVARYLQRVLPPSAPGIDYALISHFHGDHMGAIVDSSPWAANGAYRLSGITEVAEHLPIAKVIDRAWPDYDYPRPISDRTMTNYRTFLAWQAEHNHLQVERFQPGRADQLILVHDADTYPQFQIQNLYANGVLWTGQGAATRALFPASETWPEDDQPDENKFSIAFRVSYGPFDYFTGGDLSSINEETAATPPAWGDVEPLVGQATGPVDAMKANHHGSWDSNSIPFLAALRPQVIVIGSRADGHPSVNTWKRMTSQRVWPGQRDIFVTNVSPATATTTYGIAETAKSTQGHVVIRVNEGGDSFRVFVLDDATEDMTVKAVFGPYRSG</sequence>
<keyword evidence="1" id="KW-0378">Hydrolase</keyword>
<gene>
    <name evidence="1" type="ORF">HNP47_003117</name>
</gene>
<dbReference type="PANTHER" id="PTHR30619">
    <property type="entry name" value="DNA INTERNALIZATION/COMPETENCE PROTEIN COMEC/REC2"/>
    <property type="match status" value="1"/>
</dbReference>
<proteinExistence type="predicted"/>
<dbReference type="SUPFAM" id="SSF56281">
    <property type="entry name" value="Metallo-hydrolase/oxidoreductase"/>
    <property type="match status" value="1"/>
</dbReference>
<dbReference type="Gene3D" id="3.60.15.10">
    <property type="entry name" value="Ribonuclease Z/Hydroxyacylglutathione hydrolase-like"/>
    <property type="match status" value="1"/>
</dbReference>
<protein>
    <submittedName>
        <fullName evidence="1">Beta-lactamase superfamily II metal-dependent hydrolase</fullName>
    </submittedName>
</protein>
<dbReference type="InterPro" id="IPR036866">
    <property type="entry name" value="RibonucZ/Hydroxyglut_hydro"/>
</dbReference>
<accession>A0A7W9L750</accession>
<evidence type="ECO:0000313" key="1">
    <source>
        <dbReference type="EMBL" id="MBB5773095.1"/>
    </source>
</evidence>